<accession>A0A8C9MKJ8</accession>
<dbReference type="Ensembl" id="ENSSCAT00000005405.1">
    <property type="protein sequence ID" value="ENSSCAP00000004678.1"/>
    <property type="gene ID" value="ENSSCAG00000003791.1"/>
</dbReference>
<organism evidence="1 2">
    <name type="scientific">Serinus canaria</name>
    <name type="common">Island canary</name>
    <name type="synonym">Fringilla canaria</name>
    <dbReference type="NCBI Taxonomy" id="9135"/>
    <lineage>
        <taxon>Eukaryota</taxon>
        <taxon>Metazoa</taxon>
        <taxon>Chordata</taxon>
        <taxon>Craniata</taxon>
        <taxon>Vertebrata</taxon>
        <taxon>Euteleostomi</taxon>
        <taxon>Archelosauria</taxon>
        <taxon>Archosauria</taxon>
        <taxon>Dinosauria</taxon>
        <taxon>Saurischia</taxon>
        <taxon>Theropoda</taxon>
        <taxon>Coelurosauria</taxon>
        <taxon>Aves</taxon>
        <taxon>Neognathae</taxon>
        <taxon>Neoaves</taxon>
        <taxon>Telluraves</taxon>
        <taxon>Australaves</taxon>
        <taxon>Passeriformes</taxon>
        <taxon>Passeroidea</taxon>
        <taxon>Fringillidae</taxon>
        <taxon>Carduelinae</taxon>
        <taxon>Serinus</taxon>
    </lineage>
</organism>
<proteinExistence type="predicted"/>
<sequence>MEFMPIKLILQALMCSQHCLQQQGEDFSPGKIKTVFHCPKSSRKERNLEQELDPRAGIAAETPREILQPAQPLAAGRFYALIGLTGQGTRALAKDIWGS</sequence>
<keyword evidence="2" id="KW-1185">Reference proteome</keyword>
<dbReference type="Proteomes" id="UP000694409">
    <property type="component" value="Unassembled WGS sequence"/>
</dbReference>
<evidence type="ECO:0000313" key="2">
    <source>
        <dbReference type="Proteomes" id="UP000694409"/>
    </source>
</evidence>
<evidence type="ECO:0000313" key="1">
    <source>
        <dbReference type="Ensembl" id="ENSSCAP00000004678.1"/>
    </source>
</evidence>
<dbReference type="AlphaFoldDB" id="A0A8C9MKJ8"/>
<protein>
    <submittedName>
        <fullName evidence="1">Uncharacterized protein</fullName>
    </submittedName>
</protein>
<name>A0A8C9MKJ8_SERCA</name>
<reference evidence="1" key="2">
    <citation type="submission" date="2025-09" db="UniProtKB">
        <authorList>
            <consortium name="Ensembl"/>
        </authorList>
    </citation>
    <scope>IDENTIFICATION</scope>
</reference>
<reference evidence="1" key="1">
    <citation type="submission" date="2025-08" db="UniProtKB">
        <authorList>
            <consortium name="Ensembl"/>
        </authorList>
    </citation>
    <scope>IDENTIFICATION</scope>
</reference>